<dbReference type="InterPro" id="IPR058568">
    <property type="entry name" value="Ig_TRAPPC9_Trs120_4th"/>
</dbReference>
<evidence type="ECO:0000256" key="3">
    <source>
        <dbReference type="SAM" id="MobiDB-lite"/>
    </source>
</evidence>
<feature type="domain" description="Trs120/TRAPPC9 N-terminal" evidence="4">
    <location>
        <begin position="9"/>
        <end position="315"/>
    </location>
</feature>
<feature type="domain" description="Trs120/TRAPPC9 TPR region" evidence="5">
    <location>
        <begin position="366"/>
        <end position="602"/>
    </location>
</feature>
<comment type="subcellular location">
    <subcellularLocation>
        <location evidence="1">Golgi apparatus</location>
    </subcellularLocation>
</comment>
<dbReference type="KEGG" id="tgb:HG536_0A05240"/>
<dbReference type="OrthoDB" id="27962at2759"/>
<gene>
    <name evidence="8" type="ORF">HG536_0A05240</name>
</gene>
<dbReference type="EMBL" id="CP059246">
    <property type="protein sequence ID" value="QLL30709.1"/>
    <property type="molecule type" value="Genomic_DNA"/>
</dbReference>
<protein>
    <submittedName>
        <fullName evidence="8">Uncharacterized protein</fullName>
    </submittedName>
</protein>
<dbReference type="PANTHER" id="PTHR21512">
    <property type="entry name" value="TRAFFICKING PROTEIN PARTICLE COMPLEX SUBUNIT 9"/>
    <property type="match status" value="1"/>
</dbReference>
<dbReference type="InterPro" id="IPR058567">
    <property type="entry name" value="Ig_TRAPPC9_Trs120_3rd"/>
</dbReference>
<dbReference type="Proteomes" id="UP000515788">
    <property type="component" value="Chromosome 1"/>
</dbReference>
<dbReference type="Pfam" id="PF08626">
    <property type="entry name" value="TRAPPC9-Trs120"/>
    <property type="match status" value="1"/>
</dbReference>
<evidence type="ECO:0000256" key="1">
    <source>
        <dbReference type="ARBA" id="ARBA00004555"/>
    </source>
</evidence>
<evidence type="ECO:0000259" key="5">
    <source>
        <dbReference type="Pfam" id="PF26251"/>
    </source>
</evidence>
<dbReference type="InterPro" id="IPR013935">
    <property type="entry name" value="Trs120_TRAPPC9"/>
</dbReference>
<dbReference type="InterPro" id="IPR058564">
    <property type="entry name" value="TPR_TRAPPC9_Trs120"/>
</dbReference>
<feature type="domain" description="Trs120/TRAPPC9 third Ig-like" evidence="6">
    <location>
        <begin position="953"/>
        <end position="1123"/>
    </location>
</feature>
<proteinExistence type="predicted"/>
<evidence type="ECO:0000259" key="4">
    <source>
        <dbReference type="Pfam" id="PF08626"/>
    </source>
</evidence>
<accession>A0A7G3ZB23</accession>
<reference evidence="8 9" key="1">
    <citation type="submission" date="2020-06" db="EMBL/GenBank/DDBJ databases">
        <title>The yeast mating-type switching endonuclease HO is a domesticated member of an unorthodox homing genetic element family.</title>
        <authorList>
            <person name="Coughlan A.Y."/>
            <person name="Lombardi L."/>
            <person name="Braun-Galleani S."/>
            <person name="Martos A.R."/>
            <person name="Galeote V."/>
            <person name="Bigey F."/>
            <person name="Dequin S."/>
            <person name="Byrne K.P."/>
            <person name="Wolfe K.H."/>
        </authorList>
    </citation>
    <scope>NUCLEOTIDE SEQUENCE [LARGE SCALE GENOMIC DNA]</scope>
    <source>
        <strain evidence="8 9">CBS764</strain>
    </source>
</reference>
<evidence type="ECO:0000259" key="6">
    <source>
        <dbReference type="Pfam" id="PF26282"/>
    </source>
</evidence>
<keyword evidence="9" id="KW-1185">Reference proteome</keyword>
<evidence type="ECO:0000256" key="2">
    <source>
        <dbReference type="ARBA" id="ARBA00023034"/>
    </source>
</evidence>
<evidence type="ECO:0000313" key="8">
    <source>
        <dbReference type="EMBL" id="QLL30709.1"/>
    </source>
</evidence>
<dbReference type="GeneID" id="59323806"/>
<dbReference type="Pfam" id="PF26280">
    <property type="entry name" value="Ig_TRAPPC9-Trs120_2nd"/>
    <property type="match status" value="1"/>
</dbReference>
<dbReference type="Pfam" id="PF26283">
    <property type="entry name" value="Ig_TRAPPC9-Trs120_4th"/>
    <property type="match status" value="1"/>
</dbReference>
<dbReference type="InterPro" id="IPR058563">
    <property type="entry name" value="Trs120_TRAPPC9_N"/>
</dbReference>
<dbReference type="Pfam" id="PF26251">
    <property type="entry name" value="TPR_TRAPPC9-Trs120"/>
    <property type="match status" value="1"/>
</dbReference>
<keyword evidence="2" id="KW-0333">Golgi apparatus</keyword>
<dbReference type="RefSeq" id="XP_037137384.1">
    <property type="nucleotide sequence ID" value="XM_037281489.1"/>
</dbReference>
<organism evidence="8 9">
    <name type="scientific">Torulaspora globosa</name>
    <dbReference type="NCBI Taxonomy" id="48254"/>
    <lineage>
        <taxon>Eukaryota</taxon>
        <taxon>Fungi</taxon>
        <taxon>Dikarya</taxon>
        <taxon>Ascomycota</taxon>
        <taxon>Saccharomycotina</taxon>
        <taxon>Saccharomycetes</taxon>
        <taxon>Saccharomycetales</taxon>
        <taxon>Saccharomycetaceae</taxon>
        <taxon>Torulaspora</taxon>
    </lineage>
</organism>
<dbReference type="Pfam" id="PF26282">
    <property type="entry name" value="Ig_TRAPPC9-Trs120_3rd"/>
    <property type="match status" value="1"/>
</dbReference>
<sequence length="1245" mass="140582">MKLHVGCASFVDPSKIRTLVVPVGKWRREEFLGAVAKLQRFSEIRLLDITPIESSLFTPQGFPSGRLFFTFSSSGYNDSLNLFLYDFEPFRKIFVVIGLVNEHGDLESDLAKLKERYPTVISHNLIVVSKDAISTENSNVFHCGPKLEDKLETTLCDIGKNFLLALNHYYSSYKHVTLRSPGAIGGNAVLKTSLTRQIAALNAATATSANASKRLSSIEIATNGIKRSASLKLAKSLTTTENRSQNRSRGRQLKILGNFQLLAGRYTDALASFGEAITLLHKVRDHLWLGSALDGIAICFLLLSYLQISFQIPSIINVLCPHQASNAISETDSPRNSVSHTPMRSPRGSSSSLSSAAAIDVESANLPKLIKSISEKIMYYYELSLSHTSDYAPQMVYSEILLKTLSFMVCCRSSAGLSSDDLRLIIDGTLPQPAKFDCSTLEPAFTSHEVYFFANRLFDLQLKEMDVESQCDIYMHLAKVYRSLGFERKRAFVLRLLLVAIVSNTDDILLTPDYRAHLENMAQLYGIKSSLALEAMVDEQGDISWLNLQKRCLQLCLAVASRAKDRKLSAHYSLLLIGRYTHLLTQSEQVNLLNNHIEPLISDGCIDSYWDPYLLRDIKFARLEYTGSAVDGAEFPVEMQMAPFEKQDGEVTELDTHQVFNPFKAVQAASKTSDSNSVQGTFLVGDRAMVSCMVQNPFKFEISIKELNFDAEAGKHVELDQNDITLKTPIFVSPESTRLVNLPVNFKAPTGSELLSISSLKMSVMGLPPRAFTMVPSETGFSDHQKLDGDQTLGNRVKIKILPQQPELQVLRTENITDNSWMMLHGTKQIVSVVFRNKSLSCSIDYLQFSHLTNIEKSFKTDYWKKLPYDDLYGVEKQLEWLKNSCIKILEAPTKMAPNEVAKVKIEIDATSVPLQFDGFDVIVNYGMHASKKSYMYMKTLCLPYEVSLKRSIEVPGIEIVPLNELFAPEMETVDWVEFVMNKRRSEQNFRVGDYVLLLLDIRNSWIDGVSLDLSFQDFRSHQHLIEAEHTTRVVVPIKKIEHQHVPFRARPIPRVFNNRQYIQSGLSEDQEREMREKFWCREHILSHLQCRWHLAKDSSITGEVDFRQFLDKLDDLMVKNLYLDRSPYLVDLALDKTNITRNQSVHARVTITPAAARHATSEPLLLSFMIFDHHTSKVLPSSSRRILYNGTLTRHIVAVKETKLALELIPIEPGTYEICALITNSNEDRPMSLSNQEPVTLLVT</sequence>
<dbReference type="AlphaFoldDB" id="A0A7G3ZB23"/>
<name>A0A7G3ZB23_9SACH</name>
<dbReference type="GO" id="GO:0005802">
    <property type="term" value="C:trans-Golgi network"/>
    <property type="evidence" value="ECO:0007669"/>
    <property type="project" value="TreeGrafter"/>
</dbReference>
<evidence type="ECO:0000259" key="7">
    <source>
        <dbReference type="Pfam" id="PF26283"/>
    </source>
</evidence>
<dbReference type="PANTHER" id="PTHR21512:SF5">
    <property type="entry name" value="TRAFFICKING PROTEIN PARTICLE COMPLEX SUBUNIT 9"/>
    <property type="match status" value="1"/>
</dbReference>
<evidence type="ECO:0000313" key="9">
    <source>
        <dbReference type="Proteomes" id="UP000515788"/>
    </source>
</evidence>
<feature type="compositionally biased region" description="Polar residues" evidence="3">
    <location>
        <begin position="330"/>
        <end position="342"/>
    </location>
</feature>
<feature type="region of interest" description="Disordered" evidence="3">
    <location>
        <begin position="330"/>
        <end position="352"/>
    </location>
</feature>
<feature type="domain" description="Trs120/TRAPPC9 fourth Ig-like" evidence="7">
    <location>
        <begin position="1135"/>
        <end position="1244"/>
    </location>
</feature>